<dbReference type="GO" id="GO:0005886">
    <property type="term" value="C:plasma membrane"/>
    <property type="evidence" value="ECO:0007669"/>
    <property type="project" value="TreeGrafter"/>
</dbReference>
<evidence type="ECO:0000256" key="3">
    <source>
        <dbReference type="ARBA" id="ARBA00022840"/>
    </source>
</evidence>
<comment type="similarity">
    <text evidence="1">Belongs to the GSP E family.</text>
</comment>
<evidence type="ECO:0000313" key="6">
    <source>
        <dbReference type="EMBL" id="MBC5767641.1"/>
    </source>
</evidence>
<dbReference type="PANTHER" id="PTHR30258">
    <property type="entry name" value="TYPE II SECRETION SYSTEM PROTEIN GSPE-RELATED"/>
    <property type="match status" value="1"/>
</dbReference>
<protein>
    <submittedName>
        <fullName evidence="6">Flp pilus assembly complex ATPase component TadA</fullName>
    </submittedName>
</protein>
<dbReference type="Gene3D" id="3.40.50.300">
    <property type="entry name" value="P-loop containing nucleotide triphosphate hydrolases"/>
    <property type="match status" value="1"/>
</dbReference>
<dbReference type="Pfam" id="PF00437">
    <property type="entry name" value="T2SSE"/>
    <property type="match status" value="1"/>
</dbReference>
<feature type="domain" description="Bacterial type II secretion system protein E" evidence="5">
    <location>
        <begin position="175"/>
        <end position="550"/>
    </location>
</feature>
<dbReference type="EMBL" id="JACORU010000011">
    <property type="protein sequence ID" value="MBC5767641.1"/>
    <property type="molecule type" value="Genomic_DNA"/>
</dbReference>
<evidence type="ECO:0000313" key="7">
    <source>
        <dbReference type="Proteomes" id="UP000596827"/>
    </source>
</evidence>
<gene>
    <name evidence="6" type="primary">tadA</name>
    <name evidence="6" type="ORF">H8R02_24460</name>
</gene>
<accession>A0A923MCH0</accession>
<feature type="region of interest" description="Disordered" evidence="4">
    <location>
        <begin position="1"/>
        <end position="48"/>
    </location>
</feature>
<dbReference type="GO" id="GO:0016887">
    <property type="term" value="F:ATP hydrolysis activity"/>
    <property type="evidence" value="ECO:0007669"/>
    <property type="project" value="TreeGrafter"/>
</dbReference>
<sequence>MTFFKRAFQDQSAPQVAERAPALRVASRPSPRGPEAANADASQSGRHSRDIIDEIRERAQGSGALLVESRSRLGAGWELSPMPDVSTKSWLQQAVLLERRAERGTQHLMLIRQDRYMTSAGVGFRREAKEKLRLDCYFCMATAAVVSELLERPVAQANQVAQQSNVSNPEQRGYEIILRAIALDASDIHIEVVKDGRFAPRYRLRMRVNGKVRTCEEATDAAGVAGIESVITALFQNPKIAHESEKSHSTFNPLARCYASLKPPVKKAELRFECNPTVDGYKVVMRLLSYDGKTAAGSSLHALGLSEQMERQLLRATFAPSGLVLVVGATGSGKTTTIATALEADRGSNEKIRVGMEIPPEIGISELAQYKVNLDTLPQVAVGVARSDPDVIYAGEINNHATALMAQDYALTGHLTLATFHANSAAAALMRLMGDAIQMDPAILGMERFLRAVLYQSLVPLLCPDCKQPAADHLEDEQLDLLTGKFGLSVDGMYVRYRHTGDGDRCDRCAGTGEIGRTAIAELVVPDRKFLDFIMDRNVNAAMDHFRSQRDTGFDSPDTRGKTFVEHALSKAAAGEVCILEVFDNVEDLFTYEIRPTVRRDVREVVPGAVAHRTAAEASR</sequence>
<dbReference type="Gene3D" id="3.30.450.90">
    <property type="match status" value="1"/>
</dbReference>
<dbReference type="RefSeq" id="WP_187084123.1">
    <property type="nucleotide sequence ID" value="NZ_JACORU010000011.1"/>
</dbReference>
<keyword evidence="7" id="KW-1185">Reference proteome</keyword>
<dbReference type="PANTHER" id="PTHR30258:SF1">
    <property type="entry name" value="PROTEIN TRANSPORT PROTEIN HOFB HOMOLOG"/>
    <property type="match status" value="1"/>
</dbReference>
<evidence type="ECO:0000259" key="5">
    <source>
        <dbReference type="Pfam" id="PF00437"/>
    </source>
</evidence>
<evidence type="ECO:0000256" key="1">
    <source>
        <dbReference type="ARBA" id="ARBA00006611"/>
    </source>
</evidence>
<dbReference type="InterPro" id="IPR001482">
    <property type="entry name" value="T2SS/T4SS_dom"/>
</dbReference>
<dbReference type="GO" id="GO:0005524">
    <property type="term" value="F:ATP binding"/>
    <property type="evidence" value="ECO:0007669"/>
    <property type="project" value="UniProtKB-KW"/>
</dbReference>
<keyword evidence="2" id="KW-0547">Nucleotide-binding</keyword>
<dbReference type="InterPro" id="IPR027417">
    <property type="entry name" value="P-loop_NTPase"/>
</dbReference>
<dbReference type="SUPFAM" id="SSF52540">
    <property type="entry name" value="P-loop containing nucleoside triphosphate hydrolases"/>
    <property type="match status" value="1"/>
</dbReference>
<proteinExistence type="inferred from homology"/>
<evidence type="ECO:0000256" key="4">
    <source>
        <dbReference type="SAM" id="MobiDB-lite"/>
    </source>
</evidence>
<dbReference type="Proteomes" id="UP000596827">
    <property type="component" value="Unassembled WGS sequence"/>
</dbReference>
<organism evidence="6 7">
    <name type="scientific">Ramlibacter albus</name>
    <dbReference type="NCBI Taxonomy" id="2079448"/>
    <lineage>
        <taxon>Bacteria</taxon>
        <taxon>Pseudomonadati</taxon>
        <taxon>Pseudomonadota</taxon>
        <taxon>Betaproteobacteria</taxon>
        <taxon>Burkholderiales</taxon>
        <taxon>Comamonadaceae</taxon>
        <taxon>Ramlibacter</taxon>
    </lineage>
</organism>
<keyword evidence="3" id="KW-0067">ATP-binding</keyword>
<name>A0A923MCH0_9BURK</name>
<evidence type="ECO:0000256" key="2">
    <source>
        <dbReference type="ARBA" id="ARBA00022741"/>
    </source>
</evidence>
<dbReference type="AlphaFoldDB" id="A0A923MCH0"/>
<reference evidence="6" key="1">
    <citation type="submission" date="2020-08" db="EMBL/GenBank/DDBJ databases">
        <title>Ramlibacter sp. GTP1 16S ribosomal RNA gene genome sequencing and assembly.</title>
        <authorList>
            <person name="Kang M."/>
        </authorList>
    </citation>
    <scope>NUCLEOTIDE SEQUENCE</scope>
    <source>
        <strain evidence="6">GTP1</strain>
    </source>
</reference>
<comment type="caution">
    <text evidence="6">The sequence shown here is derived from an EMBL/GenBank/DDBJ whole genome shotgun (WGS) entry which is preliminary data.</text>
</comment>